<dbReference type="AlphaFoldDB" id="A0A9Q0MGK4"/>
<name>A0A9Q0MGK4_BLOTA</name>
<keyword evidence="2" id="KW-1185">Reference proteome</keyword>
<sequence>MNETNAEYILPCLLIWKRYLRELQALRKQTLFQTLKRLNEIKEYYERKAYCFGLDRKNGKTSLLCCPFGVVRIMDQYPIKIGLLNLIARIDEIDLAKNRCSIHHEFSNTWAAEVADYLMDRELATSLLMDYDNPKDTALTLAMVMREFTSTTTDTYVLGIPTQLRMTQLMAACILFQYYLMI</sequence>
<organism evidence="1 2">
    <name type="scientific">Blomia tropicalis</name>
    <name type="common">Mite</name>
    <dbReference type="NCBI Taxonomy" id="40697"/>
    <lineage>
        <taxon>Eukaryota</taxon>
        <taxon>Metazoa</taxon>
        <taxon>Ecdysozoa</taxon>
        <taxon>Arthropoda</taxon>
        <taxon>Chelicerata</taxon>
        <taxon>Arachnida</taxon>
        <taxon>Acari</taxon>
        <taxon>Acariformes</taxon>
        <taxon>Sarcoptiformes</taxon>
        <taxon>Astigmata</taxon>
        <taxon>Glycyphagoidea</taxon>
        <taxon>Echimyopodidae</taxon>
        <taxon>Blomia</taxon>
    </lineage>
</organism>
<comment type="caution">
    <text evidence="1">The sequence shown here is derived from an EMBL/GenBank/DDBJ whole genome shotgun (WGS) entry which is preliminary data.</text>
</comment>
<evidence type="ECO:0000313" key="2">
    <source>
        <dbReference type="Proteomes" id="UP001142055"/>
    </source>
</evidence>
<gene>
    <name evidence="1" type="ORF">RDWZM_001720</name>
</gene>
<protein>
    <submittedName>
        <fullName evidence="1">Uncharacterized protein</fullName>
    </submittedName>
</protein>
<dbReference type="Proteomes" id="UP001142055">
    <property type="component" value="Chromosome 1"/>
</dbReference>
<proteinExistence type="predicted"/>
<dbReference type="EMBL" id="JAPWDV010000001">
    <property type="protein sequence ID" value="KAJ6223175.1"/>
    <property type="molecule type" value="Genomic_DNA"/>
</dbReference>
<accession>A0A9Q0MGK4</accession>
<evidence type="ECO:0000313" key="1">
    <source>
        <dbReference type="EMBL" id="KAJ6223175.1"/>
    </source>
</evidence>
<reference evidence="1" key="1">
    <citation type="submission" date="2022-12" db="EMBL/GenBank/DDBJ databases">
        <title>Genome assemblies of Blomia tropicalis.</title>
        <authorList>
            <person name="Cui Y."/>
        </authorList>
    </citation>
    <scope>NUCLEOTIDE SEQUENCE</scope>
    <source>
        <tissue evidence="1">Adult mites</tissue>
    </source>
</reference>